<keyword evidence="2" id="KW-1185">Reference proteome</keyword>
<protein>
    <submittedName>
        <fullName evidence="1">Peptide ABC transporter substrate-binding protein</fullName>
    </submittedName>
</protein>
<sequence length="349" mass="39702">MPRGPFSHRPRGDAHYMKPALSHVQLVEQLAERGLEIPDADRAIRYLRHIGYYRLSPYTIPYQIHDGSHQFHPGTTFDDVLGLYVFDRQLRLLVLDAVERVEVAVRASLTDIMATSAGGPHWYVDPRHFGDAQKHRRLLDEIREQCSQQLRRQAEPTGDPVTHRSALEHYLTTYATPELPPSWVMVEMLTIGQLSHLYSNLRPRHARTAIAHSLGLNEAVLSSWLKTYVRVRNVCAHHGRLWNVGLGVYPAIPADASVAWLTDRAVFDEDENRRKRLYPVLVSLQSVLTTVSPRSSWSQRLVQLLEQHPHVPLRAMGLFHGWANDPFWTAPLAPLANSPAESHNLVPRG</sequence>
<dbReference type="EMBL" id="BJZS01000121">
    <property type="protein sequence ID" value="GEO97354.1"/>
    <property type="molecule type" value="Genomic_DNA"/>
</dbReference>
<dbReference type="AlphaFoldDB" id="A0A512II25"/>
<proteinExistence type="predicted"/>
<accession>A0A512II25</accession>
<name>A0A512II25_9MICC</name>
<dbReference type="Proteomes" id="UP000321103">
    <property type="component" value="Unassembled WGS sequence"/>
</dbReference>
<reference evidence="1 2" key="1">
    <citation type="submission" date="2019-07" db="EMBL/GenBank/DDBJ databases">
        <title>Whole genome shotgun sequence of Kocuria turfanensis NBRC 107627.</title>
        <authorList>
            <person name="Hosoyama A."/>
            <person name="Uohara A."/>
            <person name="Ohji S."/>
            <person name="Ichikawa N."/>
        </authorList>
    </citation>
    <scope>NUCLEOTIDE SEQUENCE [LARGE SCALE GENOMIC DNA]</scope>
    <source>
        <strain evidence="1 2">NBRC 107627</strain>
    </source>
</reference>
<organism evidence="1 2">
    <name type="scientific">Kocuria turfanensis</name>
    <dbReference type="NCBI Taxonomy" id="388357"/>
    <lineage>
        <taxon>Bacteria</taxon>
        <taxon>Bacillati</taxon>
        <taxon>Actinomycetota</taxon>
        <taxon>Actinomycetes</taxon>
        <taxon>Micrococcales</taxon>
        <taxon>Micrococcaceae</taxon>
        <taxon>Kocuria</taxon>
    </lineage>
</organism>
<gene>
    <name evidence="1" type="ORF">KTU01_34770</name>
</gene>
<comment type="caution">
    <text evidence="1">The sequence shown here is derived from an EMBL/GenBank/DDBJ whole genome shotgun (WGS) entry which is preliminary data.</text>
</comment>
<evidence type="ECO:0000313" key="1">
    <source>
        <dbReference type="EMBL" id="GEO97354.1"/>
    </source>
</evidence>
<evidence type="ECO:0000313" key="2">
    <source>
        <dbReference type="Proteomes" id="UP000321103"/>
    </source>
</evidence>
<dbReference type="InterPro" id="IPR011664">
    <property type="entry name" value="Abi_system_AbiD/AbiF-like"/>
</dbReference>
<dbReference type="Pfam" id="PF07751">
    <property type="entry name" value="Abi_2"/>
    <property type="match status" value="1"/>
</dbReference>